<proteinExistence type="predicted"/>
<evidence type="ECO:0000313" key="1">
    <source>
        <dbReference type="EMBL" id="NOI82175.1"/>
    </source>
</evidence>
<protein>
    <submittedName>
        <fullName evidence="1">Uncharacterized protein</fullName>
    </submittedName>
</protein>
<dbReference type="EMBL" id="VTXO01000006">
    <property type="protein sequence ID" value="NOI82175.1"/>
    <property type="molecule type" value="Genomic_DNA"/>
</dbReference>
<evidence type="ECO:0000313" key="2">
    <source>
        <dbReference type="Proteomes" id="UP000572722"/>
    </source>
</evidence>
<comment type="caution">
    <text evidence="1">The sequence shown here is derived from an EMBL/GenBank/DDBJ whole genome shotgun (WGS) entry which is preliminary data.</text>
</comment>
<sequence length="97" mass="11065">MSAQSLLVEALDKVYGRVSSKLEANRLYKVLVPALHQALESNVPLSDPQMTLLIEAIADLPPSGARARNFKIRYLKDRDSMMRLPKDPDSIMYGYWW</sequence>
<dbReference type="AlphaFoldDB" id="A0AAE5LJ32"/>
<dbReference type="Proteomes" id="UP000572722">
    <property type="component" value="Unassembled WGS sequence"/>
</dbReference>
<reference evidence="1 2" key="1">
    <citation type="submission" date="2019-08" db="EMBL/GenBank/DDBJ databases">
        <title>Draft genome sequencing and comparative genomics of hatchery-associated Vibrios.</title>
        <authorList>
            <person name="Kehlet-Delgado H."/>
            <person name="Mueller R.S."/>
        </authorList>
    </citation>
    <scope>NUCLEOTIDE SEQUENCE [LARGE SCALE GENOMIC DNA]</scope>
    <source>
        <strain evidence="1 2">01-65-5-1</strain>
    </source>
</reference>
<name>A0AAE5LJ32_9VIBR</name>
<gene>
    <name evidence="1" type="ORF">F0237_16025</name>
</gene>
<organism evidence="1 2">
    <name type="scientific">Vibrio tubiashii</name>
    <dbReference type="NCBI Taxonomy" id="29498"/>
    <lineage>
        <taxon>Bacteria</taxon>
        <taxon>Pseudomonadati</taxon>
        <taxon>Pseudomonadota</taxon>
        <taxon>Gammaproteobacteria</taxon>
        <taxon>Vibrionales</taxon>
        <taxon>Vibrionaceae</taxon>
        <taxon>Vibrio</taxon>
        <taxon>Vibrio oreintalis group</taxon>
    </lineage>
</organism>
<accession>A0AAE5LJ32</accession>
<dbReference type="RefSeq" id="WP_171323584.1">
    <property type="nucleotide sequence ID" value="NZ_VTXO01000006.1"/>
</dbReference>